<accession>A0AAD5J488</accession>
<sequence>MVDARDTTKGLSMSSQRHSDAGNGQLGDGSVVEREELMVSASGDGEPTVRSAHFLEPTVTSNDGQKNTDLVLGLAEKWCSDTKSFIFSWGEATITLEDLMIHGYSVLGSPVFIASGTEELKKRGEIEPSKTRTHQNLN</sequence>
<protein>
    <recommendedName>
        <fullName evidence="2">Aminotransferase-like plant mobile domain-containing protein</fullName>
    </recommendedName>
</protein>
<name>A0AAD5J488_ACENE</name>
<comment type="caution">
    <text evidence="3">The sequence shown here is derived from an EMBL/GenBank/DDBJ whole genome shotgun (WGS) entry which is preliminary data.</text>
</comment>
<gene>
    <name evidence="3" type="ORF">LWI28_005711</name>
</gene>
<reference evidence="3" key="1">
    <citation type="journal article" date="2022" name="Plant J.">
        <title>Strategies of tolerance reflected in two North American maple genomes.</title>
        <authorList>
            <person name="McEvoy S.L."/>
            <person name="Sezen U.U."/>
            <person name="Trouern-Trend A."/>
            <person name="McMahon S.M."/>
            <person name="Schaberg P.G."/>
            <person name="Yang J."/>
            <person name="Wegrzyn J.L."/>
            <person name="Swenson N.G."/>
        </authorList>
    </citation>
    <scope>NUCLEOTIDE SEQUENCE</scope>
    <source>
        <strain evidence="3">91603</strain>
    </source>
</reference>
<dbReference type="InterPro" id="IPR019557">
    <property type="entry name" value="AminoTfrase-like_pln_mobile"/>
</dbReference>
<dbReference type="AlphaFoldDB" id="A0AAD5J488"/>
<evidence type="ECO:0000313" key="4">
    <source>
        <dbReference type="Proteomes" id="UP001064489"/>
    </source>
</evidence>
<proteinExistence type="predicted"/>
<dbReference type="PANTHER" id="PTHR46033">
    <property type="entry name" value="PROTEIN MAIN-LIKE 2"/>
    <property type="match status" value="1"/>
</dbReference>
<evidence type="ECO:0000256" key="1">
    <source>
        <dbReference type="SAM" id="MobiDB-lite"/>
    </source>
</evidence>
<evidence type="ECO:0000259" key="2">
    <source>
        <dbReference type="Pfam" id="PF10536"/>
    </source>
</evidence>
<dbReference type="EMBL" id="JAJSOW010000100">
    <property type="protein sequence ID" value="KAI9185263.1"/>
    <property type="molecule type" value="Genomic_DNA"/>
</dbReference>
<evidence type="ECO:0000313" key="3">
    <source>
        <dbReference type="EMBL" id="KAI9185263.1"/>
    </source>
</evidence>
<dbReference type="PANTHER" id="PTHR46033:SF67">
    <property type="entry name" value="AMINOTRANSFERASE-LIKE, PLANT MOBILE DOMAIN FAMILY PROTEIN"/>
    <property type="match status" value="1"/>
</dbReference>
<reference evidence="3" key="2">
    <citation type="submission" date="2023-02" db="EMBL/GenBank/DDBJ databases">
        <authorList>
            <person name="Swenson N.G."/>
            <person name="Wegrzyn J.L."/>
            <person name="Mcevoy S.L."/>
        </authorList>
    </citation>
    <scope>NUCLEOTIDE SEQUENCE</scope>
    <source>
        <strain evidence="3">91603</strain>
        <tissue evidence="3">Leaf</tissue>
    </source>
</reference>
<dbReference type="Proteomes" id="UP001064489">
    <property type="component" value="Chromosome 3"/>
</dbReference>
<feature type="domain" description="Aminotransferase-like plant mobile" evidence="2">
    <location>
        <begin position="63"/>
        <end position="121"/>
    </location>
</feature>
<dbReference type="GO" id="GO:0010073">
    <property type="term" value="P:meristem maintenance"/>
    <property type="evidence" value="ECO:0007669"/>
    <property type="project" value="InterPro"/>
</dbReference>
<organism evidence="3 4">
    <name type="scientific">Acer negundo</name>
    <name type="common">Box elder</name>
    <dbReference type="NCBI Taxonomy" id="4023"/>
    <lineage>
        <taxon>Eukaryota</taxon>
        <taxon>Viridiplantae</taxon>
        <taxon>Streptophyta</taxon>
        <taxon>Embryophyta</taxon>
        <taxon>Tracheophyta</taxon>
        <taxon>Spermatophyta</taxon>
        <taxon>Magnoliopsida</taxon>
        <taxon>eudicotyledons</taxon>
        <taxon>Gunneridae</taxon>
        <taxon>Pentapetalae</taxon>
        <taxon>rosids</taxon>
        <taxon>malvids</taxon>
        <taxon>Sapindales</taxon>
        <taxon>Sapindaceae</taxon>
        <taxon>Hippocastanoideae</taxon>
        <taxon>Acereae</taxon>
        <taxon>Acer</taxon>
    </lineage>
</organism>
<dbReference type="Pfam" id="PF10536">
    <property type="entry name" value="PMD"/>
    <property type="match status" value="1"/>
</dbReference>
<feature type="region of interest" description="Disordered" evidence="1">
    <location>
        <begin position="1"/>
        <end position="29"/>
    </location>
</feature>
<keyword evidence="4" id="KW-1185">Reference proteome</keyword>
<dbReference type="InterPro" id="IPR044824">
    <property type="entry name" value="MAIN-like"/>
</dbReference>